<dbReference type="Proteomes" id="UP000789941">
    <property type="component" value="Unassembled WGS sequence"/>
</dbReference>
<name>A0A5E4LTG0_9ARCH</name>
<keyword evidence="1" id="KW-0418">Kinase</keyword>
<dbReference type="Gene3D" id="3.40.50.300">
    <property type="entry name" value="P-loop containing nucleotide triphosphate hydrolases"/>
    <property type="match status" value="1"/>
</dbReference>
<dbReference type="AlphaFoldDB" id="A0A5E4LTG0"/>
<accession>A0A5E4LTG0</accession>
<reference evidence="1 2" key="1">
    <citation type="submission" date="2019-08" db="EMBL/GenBank/DDBJ databases">
        <authorList>
            <person name="Vazquez-Campos X."/>
        </authorList>
    </citation>
    <scope>NUCLEOTIDE SEQUENCE [LARGE SCALE GENOMIC DNA]</scope>
    <source>
        <strain evidence="1">LFW-283_2</strain>
    </source>
</reference>
<dbReference type="InterPro" id="IPR027417">
    <property type="entry name" value="P-loop_NTPase"/>
</dbReference>
<protein>
    <submittedName>
        <fullName evidence="1">HPr kinase/phosphorylase</fullName>
        <ecNumber evidence="1">2.7.4.-</ecNumber>
    </submittedName>
</protein>
<evidence type="ECO:0000313" key="2">
    <source>
        <dbReference type="Proteomes" id="UP000789941"/>
    </source>
</evidence>
<keyword evidence="1" id="KW-0808">Transferase</keyword>
<dbReference type="GO" id="GO:0016301">
    <property type="term" value="F:kinase activity"/>
    <property type="evidence" value="ECO:0007669"/>
    <property type="project" value="UniProtKB-KW"/>
</dbReference>
<dbReference type="EMBL" id="CABMJJ010000007">
    <property type="protein sequence ID" value="VVC03322.1"/>
    <property type="molecule type" value="Genomic_DNA"/>
</dbReference>
<gene>
    <name evidence="1" type="primary">hprK</name>
    <name evidence="1" type="ORF">LFW2832_00290</name>
</gene>
<proteinExistence type="predicted"/>
<evidence type="ECO:0000313" key="1">
    <source>
        <dbReference type="EMBL" id="VVC03322.1"/>
    </source>
</evidence>
<comment type="caution">
    <text evidence="1">The sequence shown here is derived from an EMBL/GenBank/DDBJ whole genome shotgun (WGS) entry which is preliminary data.</text>
</comment>
<dbReference type="EC" id="2.7.4.-" evidence="1"/>
<sequence>MANYKVEIISIQEKDKLMTKLVSKNLIERKAVIHGTCVKFFTDNHQFKDMWEDNFELMPDWIRPHARIFSVSGKSFSVKYEPLSKTVIIVGCSYYGWIKSIALALVADFMEDFTSEHRRYSVHGSFVDVGGRGLAIIGPSGSGKTTLTYGLLLDKKSNFVTDDWFFVRLAANEVLVYSSEKNSYVRGDLAKSWPQYKSKLDGTIRDHNDRAIVDVKRLVGSDRIRADSILKLTVLLTRDKKLPVLSKLSKSQALSFMQKNDFCNPHQLVRSKIKTKQRTEFFGELFTRAPVYLLNTIETPEQSLKRLKTIIAEGV</sequence>
<dbReference type="SUPFAM" id="SSF53795">
    <property type="entry name" value="PEP carboxykinase-like"/>
    <property type="match status" value="1"/>
</dbReference>
<organism evidence="1 2">
    <name type="scientific">Candidatus Bilamarchaeum dharawalense</name>
    <dbReference type="NCBI Taxonomy" id="2885759"/>
    <lineage>
        <taxon>Archaea</taxon>
        <taxon>Candidatus Micrarchaeota</taxon>
        <taxon>Candidatus Micrarchaeia</taxon>
        <taxon>Candidatus Anstonellales</taxon>
        <taxon>Candidatus Bilamarchaeaceae</taxon>
        <taxon>Candidatus Bilamarchaeum</taxon>
    </lineage>
</organism>